<evidence type="ECO:0000313" key="1">
    <source>
        <dbReference type="EMBL" id="SMC13107.1"/>
    </source>
</evidence>
<evidence type="ECO:0000313" key="2">
    <source>
        <dbReference type="Proteomes" id="UP000193224"/>
    </source>
</evidence>
<protein>
    <submittedName>
        <fullName evidence="1">Uncharacterized protein</fullName>
    </submittedName>
</protein>
<dbReference type="Proteomes" id="UP000193224">
    <property type="component" value="Unassembled WGS sequence"/>
</dbReference>
<dbReference type="EMBL" id="FWXB01000011">
    <property type="protein sequence ID" value="SMC13107.1"/>
    <property type="molecule type" value="Genomic_DNA"/>
</dbReference>
<reference evidence="1 2" key="1">
    <citation type="submission" date="2017-03" db="EMBL/GenBank/DDBJ databases">
        <authorList>
            <person name="Afonso C.L."/>
            <person name="Miller P.J."/>
            <person name="Scott M.A."/>
            <person name="Spackman E."/>
            <person name="Goraichik I."/>
            <person name="Dimitrov K.M."/>
            <person name="Suarez D.L."/>
            <person name="Swayne D.E."/>
        </authorList>
    </citation>
    <scope>NUCLEOTIDE SEQUENCE [LARGE SCALE GENOMIC DNA]</scope>
    <source>
        <strain evidence="1 2">CECT 7745</strain>
    </source>
</reference>
<proteinExistence type="predicted"/>
<organism evidence="1 2">
    <name type="scientific">Roseovarius aestuarii</name>
    <dbReference type="NCBI Taxonomy" id="475083"/>
    <lineage>
        <taxon>Bacteria</taxon>
        <taxon>Pseudomonadati</taxon>
        <taxon>Pseudomonadota</taxon>
        <taxon>Alphaproteobacteria</taxon>
        <taxon>Rhodobacterales</taxon>
        <taxon>Roseobacteraceae</taxon>
        <taxon>Roseovarius</taxon>
    </lineage>
</organism>
<name>A0A1X7BU04_9RHOB</name>
<dbReference type="AlphaFoldDB" id="A0A1X7BU04"/>
<gene>
    <name evidence="1" type="ORF">ROA7745_02941</name>
</gene>
<sequence length="89" mass="9592">MELTGWVNVAAMDNNLSSADIALLQLLINAGSHTFPLVTDEADNRATLHAENLVSLGLVERVTALPNTGTTYHITLKGRFAFDRILSIG</sequence>
<accession>A0A1X7BU04</accession>
<keyword evidence="2" id="KW-1185">Reference proteome</keyword>